<dbReference type="InterPro" id="IPR029063">
    <property type="entry name" value="SAM-dependent_MTases_sf"/>
</dbReference>
<feature type="active site" description="Proton acceptor" evidence="4">
    <location>
        <position position="273"/>
    </location>
</feature>
<dbReference type="EMBL" id="JAFIMR010000032">
    <property type="protein sequence ID" value="KAI1860110.1"/>
    <property type="molecule type" value="Genomic_DNA"/>
</dbReference>
<feature type="domain" description="O-methyltransferase dimerisation" evidence="6">
    <location>
        <begin position="34"/>
        <end position="95"/>
    </location>
</feature>
<evidence type="ECO:0000256" key="3">
    <source>
        <dbReference type="ARBA" id="ARBA00022691"/>
    </source>
</evidence>
<dbReference type="Gene3D" id="1.10.10.10">
    <property type="entry name" value="Winged helix-like DNA-binding domain superfamily/Winged helix DNA-binding domain"/>
    <property type="match status" value="1"/>
</dbReference>
<dbReference type="GO" id="GO:0046983">
    <property type="term" value="F:protein dimerization activity"/>
    <property type="evidence" value="ECO:0007669"/>
    <property type="project" value="InterPro"/>
</dbReference>
<evidence type="ECO:0000259" key="5">
    <source>
        <dbReference type="Pfam" id="PF00891"/>
    </source>
</evidence>
<dbReference type="InterPro" id="IPR001077">
    <property type="entry name" value="COMT_C"/>
</dbReference>
<reference evidence="7" key="1">
    <citation type="submission" date="2021-03" db="EMBL/GenBank/DDBJ databases">
        <title>Revisited historic fungal species revealed as producer of novel bioactive compounds through whole genome sequencing and comparative genomics.</title>
        <authorList>
            <person name="Vignolle G.A."/>
            <person name="Hochenegger N."/>
            <person name="Mach R.L."/>
            <person name="Mach-Aigner A.R."/>
            <person name="Javad Rahimi M."/>
            <person name="Salim K.A."/>
            <person name="Chan C.M."/>
            <person name="Lim L.B.L."/>
            <person name="Cai F."/>
            <person name="Druzhinina I.S."/>
            <person name="U'Ren J.M."/>
            <person name="Derntl C."/>
        </authorList>
    </citation>
    <scope>NUCLEOTIDE SEQUENCE</scope>
    <source>
        <strain evidence="7">TUCIM 5799</strain>
    </source>
</reference>
<evidence type="ECO:0000256" key="1">
    <source>
        <dbReference type="ARBA" id="ARBA00022603"/>
    </source>
</evidence>
<dbReference type="InterPro" id="IPR036390">
    <property type="entry name" value="WH_DNA-bd_sf"/>
</dbReference>
<comment type="caution">
    <text evidence="7">The sequence shown here is derived from an EMBL/GenBank/DDBJ whole genome shotgun (WGS) entry which is preliminary data.</text>
</comment>
<dbReference type="Gene3D" id="3.40.50.150">
    <property type="entry name" value="Vaccinia Virus protein VP39"/>
    <property type="match status" value="1"/>
</dbReference>
<dbReference type="Pfam" id="PF00891">
    <property type="entry name" value="Methyltransf_2"/>
    <property type="match status" value="1"/>
</dbReference>
<evidence type="ECO:0000256" key="4">
    <source>
        <dbReference type="PIRSR" id="PIRSR005739-1"/>
    </source>
</evidence>
<keyword evidence="3" id="KW-0949">S-adenosyl-L-methionine</keyword>
<name>A0A9Q0AIQ0_9PEZI</name>
<evidence type="ECO:0000313" key="7">
    <source>
        <dbReference type="EMBL" id="KAI1860110.1"/>
    </source>
</evidence>
<keyword evidence="8" id="KW-1185">Reference proteome</keyword>
<dbReference type="InterPro" id="IPR012967">
    <property type="entry name" value="COMT_dimerisation"/>
</dbReference>
<dbReference type="SUPFAM" id="SSF46785">
    <property type="entry name" value="Winged helix' DNA-binding domain"/>
    <property type="match status" value="1"/>
</dbReference>
<evidence type="ECO:0000256" key="2">
    <source>
        <dbReference type="ARBA" id="ARBA00022679"/>
    </source>
</evidence>
<accession>A0A9Q0AIQ0</accession>
<dbReference type="GO" id="GO:0032259">
    <property type="term" value="P:methylation"/>
    <property type="evidence" value="ECO:0007669"/>
    <property type="project" value="UniProtKB-KW"/>
</dbReference>
<dbReference type="PIRSF" id="PIRSF005739">
    <property type="entry name" value="O-mtase"/>
    <property type="match status" value="1"/>
</dbReference>
<evidence type="ECO:0000259" key="6">
    <source>
        <dbReference type="Pfam" id="PF08100"/>
    </source>
</evidence>
<evidence type="ECO:0008006" key="9">
    <source>
        <dbReference type="Google" id="ProtNLM"/>
    </source>
</evidence>
<protein>
    <recommendedName>
        <fullName evidence="9">O-methyltransferase domain-containing protein</fullName>
    </recommendedName>
</protein>
<dbReference type="InterPro" id="IPR036388">
    <property type="entry name" value="WH-like_DNA-bd_sf"/>
</dbReference>
<gene>
    <name evidence="7" type="ORF">JX265_010034</name>
</gene>
<dbReference type="Proteomes" id="UP000829685">
    <property type="component" value="Unassembled WGS sequence"/>
</dbReference>
<organism evidence="7 8">
    <name type="scientific">Neoarthrinium moseri</name>
    <dbReference type="NCBI Taxonomy" id="1658444"/>
    <lineage>
        <taxon>Eukaryota</taxon>
        <taxon>Fungi</taxon>
        <taxon>Dikarya</taxon>
        <taxon>Ascomycota</taxon>
        <taxon>Pezizomycotina</taxon>
        <taxon>Sordariomycetes</taxon>
        <taxon>Xylariomycetidae</taxon>
        <taxon>Amphisphaeriales</taxon>
        <taxon>Apiosporaceae</taxon>
        <taxon>Neoarthrinium</taxon>
    </lineage>
</organism>
<dbReference type="PANTHER" id="PTHR43712">
    <property type="entry name" value="PUTATIVE (AFU_ORTHOLOGUE AFUA_4G14580)-RELATED"/>
    <property type="match status" value="1"/>
</dbReference>
<dbReference type="AlphaFoldDB" id="A0A9Q0AIQ0"/>
<evidence type="ECO:0000313" key="8">
    <source>
        <dbReference type="Proteomes" id="UP000829685"/>
    </source>
</evidence>
<feature type="domain" description="O-methyltransferase C-terminal" evidence="5">
    <location>
        <begin position="202"/>
        <end position="343"/>
    </location>
</feature>
<dbReference type="Pfam" id="PF08100">
    <property type="entry name" value="Dimerisation"/>
    <property type="match status" value="1"/>
</dbReference>
<dbReference type="InterPro" id="IPR016461">
    <property type="entry name" value="COMT-like"/>
</dbReference>
<dbReference type="GO" id="GO:0008171">
    <property type="term" value="F:O-methyltransferase activity"/>
    <property type="evidence" value="ECO:0007669"/>
    <property type="project" value="InterPro"/>
</dbReference>
<dbReference type="PROSITE" id="PS51683">
    <property type="entry name" value="SAM_OMT_II"/>
    <property type="match status" value="1"/>
</dbReference>
<sequence length="363" mass="40353">MESALGQIKELARTADDATRRGIMAALHDLHLQTAAAKIGFDLGLFKLLAKAEGSLELEDIATATGADIALLSRYMRYLASVGAVKEVAKDQYMANNVTKNLAGDAVVAGISHAFLTLSPMFQALPGFLKKSSYKEPTDEMHTVFQEAMKTPLHAFDWISAKPEDLQHFNNWMALRRQPDLTWLTVYPITVEVADLTNSQRAIFVDIGGGIGHQCVQFKGKYPDVQGRLITQDLELAINNAPPTPNVEFMVHNFFDPQPVKGAKFYYLRTVLHNHPDYKVQQILKHIKAAMASDSVLLIDEMVLPESGVNSYTTAIDLTMMSAFAAMERTEAQWRNIITDAGLSLVKTYPYNNYESVMDVRPL</sequence>
<dbReference type="PANTHER" id="PTHR43712:SF4">
    <property type="entry name" value="O-METHYLTRANSFERASE DOMAIN-CONTAINING PROTEIN"/>
    <property type="match status" value="1"/>
</dbReference>
<keyword evidence="1" id="KW-0489">Methyltransferase</keyword>
<dbReference type="SUPFAM" id="SSF53335">
    <property type="entry name" value="S-adenosyl-L-methionine-dependent methyltransferases"/>
    <property type="match status" value="1"/>
</dbReference>
<proteinExistence type="predicted"/>
<keyword evidence="2" id="KW-0808">Transferase</keyword>